<evidence type="ECO:0000256" key="1">
    <source>
        <dbReference type="SAM" id="MobiDB-lite"/>
    </source>
</evidence>
<dbReference type="EMBL" id="CP088147">
    <property type="protein sequence ID" value="UTU49529.1"/>
    <property type="molecule type" value="Genomic_DNA"/>
</dbReference>
<reference evidence="2 3" key="1">
    <citation type="journal article" date="2022" name="Microbiol. Resour. Announc.">
        <title>Complete Genome Sequence of Mesorhizobium ciceri Strain R30, a Rhizobium Used as a Commercial Inoculant for Chickpea in Argentina.</title>
        <authorList>
            <person name="Foresto E."/>
            <person name="Revale S."/>
            <person name="Primo E."/>
            <person name="Nievas F."/>
            <person name="Carezzano E."/>
            <person name="Puente M."/>
            <person name="Alzari P."/>
            <person name="Mart M."/>
            <person name="Ben-Assaya M."/>
            <person name="Mornico D."/>
            <person name="Santoro M."/>
            <person name="Mart F."/>
            <person name="Giordano W."/>
            <person name="Bogino P."/>
        </authorList>
    </citation>
    <scope>NUCLEOTIDE SEQUENCE [LARGE SCALE GENOMIC DNA]</scope>
    <source>
        <strain evidence="2 3">R30</strain>
    </source>
</reference>
<keyword evidence="3" id="KW-1185">Reference proteome</keyword>
<accession>A0AB38T4E7</accession>
<dbReference type="AlphaFoldDB" id="A0AB38T4E7"/>
<evidence type="ECO:0000313" key="2">
    <source>
        <dbReference type="EMBL" id="UTU49529.1"/>
    </source>
</evidence>
<name>A0AB38T4E7_9HYPH</name>
<dbReference type="RefSeq" id="WP_024503834.1">
    <property type="nucleotide sequence ID" value="NZ_CP088147.1"/>
</dbReference>
<feature type="region of interest" description="Disordered" evidence="1">
    <location>
        <begin position="114"/>
        <end position="151"/>
    </location>
</feature>
<dbReference type="Proteomes" id="UP001060070">
    <property type="component" value="Chromosome"/>
</dbReference>
<evidence type="ECO:0000313" key="3">
    <source>
        <dbReference type="Proteomes" id="UP001060070"/>
    </source>
</evidence>
<sequence length="151" mass="16706">MRTDTYSFHQPEPKNLAAESAGLRTPDDVLNEETMTIGAKRALLAFWASDVHAVPDNPALRQLDNGAIVEVSDILRALRLLDETGREPRVSKELGTVSLSFDRRRKKSRLGWMRRPWRDDDDDPPPIPAFATVPPGRGGGGMLAEPEHAIA</sequence>
<gene>
    <name evidence="2" type="ORF">LRP29_18700</name>
</gene>
<protein>
    <submittedName>
        <fullName evidence="2">Uncharacterized protein</fullName>
    </submittedName>
</protein>
<proteinExistence type="predicted"/>
<organism evidence="2 3">
    <name type="scientific">Mesorhizobium ciceri</name>
    <dbReference type="NCBI Taxonomy" id="39645"/>
    <lineage>
        <taxon>Bacteria</taxon>
        <taxon>Pseudomonadati</taxon>
        <taxon>Pseudomonadota</taxon>
        <taxon>Alphaproteobacteria</taxon>
        <taxon>Hyphomicrobiales</taxon>
        <taxon>Phyllobacteriaceae</taxon>
        <taxon>Mesorhizobium</taxon>
    </lineage>
</organism>